<dbReference type="InterPro" id="IPR013321">
    <property type="entry name" value="Arc_rbn_hlx_hlx"/>
</dbReference>
<dbReference type="SUPFAM" id="SSF47598">
    <property type="entry name" value="Ribbon-helix-helix"/>
    <property type="match status" value="1"/>
</dbReference>
<dbReference type="Gene3D" id="1.10.1220.10">
    <property type="entry name" value="Met repressor-like"/>
    <property type="match status" value="1"/>
</dbReference>
<evidence type="ECO:0000256" key="1">
    <source>
        <dbReference type="ARBA" id="ARBA00008580"/>
    </source>
</evidence>
<dbReference type="PANTHER" id="PTHR36582:SF2">
    <property type="entry name" value="ANTITOXIN PARD"/>
    <property type="match status" value="1"/>
</dbReference>
<dbReference type="NCBIfam" id="TIGR02606">
    <property type="entry name" value="antidote_CC2985"/>
    <property type="match status" value="1"/>
</dbReference>
<dbReference type="InterPro" id="IPR022789">
    <property type="entry name" value="ParD"/>
</dbReference>
<dbReference type="EMBL" id="JBBHJZ010000008">
    <property type="protein sequence ID" value="MEJ5979489.1"/>
    <property type="molecule type" value="Genomic_DNA"/>
</dbReference>
<name>A0ABU8S3E1_9SPHN</name>
<dbReference type="RefSeq" id="WP_339589427.1">
    <property type="nucleotide sequence ID" value="NZ_JBBHJZ010000008.1"/>
</dbReference>
<protein>
    <submittedName>
        <fullName evidence="2">Type II toxin-antitoxin system ParD family antitoxin</fullName>
    </submittedName>
</protein>
<dbReference type="InterPro" id="IPR010985">
    <property type="entry name" value="Ribbon_hlx_hlx"/>
</dbReference>
<comment type="similarity">
    <text evidence="1">Belongs to the ParD antitoxin family.</text>
</comment>
<sequence length="79" mass="8907">MSTMNISLPETLKSFVDEQVAGRGYGTSSEYVRELIRKDQDRQKLRGLLLDGAASAPCQVADERYFDGLRDRVRNRAGK</sequence>
<comment type="caution">
    <text evidence="2">The sequence shown here is derived from an EMBL/GenBank/DDBJ whole genome shotgun (WGS) entry which is preliminary data.</text>
</comment>
<reference evidence="2 3" key="1">
    <citation type="submission" date="2024-03" db="EMBL/GenBank/DDBJ databases">
        <authorList>
            <person name="Jo J.-H."/>
        </authorList>
    </citation>
    <scope>NUCLEOTIDE SEQUENCE [LARGE SCALE GENOMIC DNA]</scope>
    <source>
        <strain evidence="2 3">PS1R-30</strain>
    </source>
</reference>
<evidence type="ECO:0000313" key="2">
    <source>
        <dbReference type="EMBL" id="MEJ5979489.1"/>
    </source>
</evidence>
<proteinExistence type="inferred from homology"/>
<accession>A0ABU8S3E1</accession>
<keyword evidence="3" id="KW-1185">Reference proteome</keyword>
<organism evidence="2 3">
    <name type="scientific">Novosphingobium anseongense</name>
    <dbReference type="NCBI Taxonomy" id="3133436"/>
    <lineage>
        <taxon>Bacteria</taxon>
        <taxon>Pseudomonadati</taxon>
        <taxon>Pseudomonadota</taxon>
        <taxon>Alphaproteobacteria</taxon>
        <taxon>Sphingomonadales</taxon>
        <taxon>Sphingomonadaceae</taxon>
        <taxon>Novosphingobium</taxon>
    </lineage>
</organism>
<evidence type="ECO:0000313" key="3">
    <source>
        <dbReference type="Proteomes" id="UP001361239"/>
    </source>
</evidence>
<dbReference type="CDD" id="cd22231">
    <property type="entry name" value="RHH_NikR_HicB-like"/>
    <property type="match status" value="1"/>
</dbReference>
<dbReference type="PANTHER" id="PTHR36582">
    <property type="entry name" value="ANTITOXIN PARD"/>
    <property type="match status" value="1"/>
</dbReference>
<dbReference type="Proteomes" id="UP001361239">
    <property type="component" value="Unassembled WGS sequence"/>
</dbReference>
<gene>
    <name evidence="2" type="ORF">WG901_22740</name>
</gene>